<comment type="caution">
    <text evidence="2">The sequence shown here is derived from an EMBL/GenBank/DDBJ whole genome shotgun (WGS) entry which is preliminary data.</text>
</comment>
<organism evidence="2 3">
    <name type="scientific">Trichomalopsis sarcophagae</name>
    <dbReference type="NCBI Taxonomy" id="543379"/>
    <lineage>
        <taxon>Eukaryota</taxon>
        <taxon>Metazoa</taxon>
        <taxon>Ecdysozoa</taxon>
        <taxon>Arthropoda</taxon>
        <taxon>Hexapoda</taxon>
        <taxon>Insecta</taxon>
        <taxon>Pterygota</taxon>
        <taxon>Neoptera</taxon>
        <taxon>Endopterygota</taxon>
        <taxon>Hymenoptera</taxon>
        <taxon>Apocrita</taxon>
        <taxon>Proctotrupomorpha</taxon>
        <taxon>Chalcidoidea</taxon>
        <taxon>Pteromalidae</taxon>
        <taxon>Pteromalinae</taxon>
        <taxon>Trichomalopsis</taxon>
    </lineage>
</organism>
<keyword evidence="3" id="KW-1185">Reference proteome</keyword>
<accession>A0A232ELS5</accession>
<reference evidence="2 3" key="1">
    <citation type="journal article" date="2017" name="Curr. Biol.">
        <title>The Evolution of Venom by Co-option of Single-Copy Genes.</title>
        <authorList>
            <person name="Martinson E.O."/>
            <person name="Mrinalini"/>
            <person name="Kelkar Y.D."/>
            <person name="Chang C.H."/>
            <person name="Werren J.H."/>
        </authorList>
    </citation>
    <scope>NUCLEOTIDE SEQUENCE [LARGE SCALE GENOMIC DNA]</scope>
    <source>
        <strain evidence="2 3">Alberta</strain>
        <tissue evidence="2">Whole body</tissue>
    </source>
</reference>
<evidence type="ECO:0000256" key="1">
    <source>
        <dbReference type="SAM" id="MobiDB-lite"/>
    </source>
</evidence>
<proteinExistence type="predicted"/>
<sequence>MQQYEQILEMEANEMPLNLTAVAADTTGVVKMEADGTSANVASANTSSSNDATTIAAAEKLTE</sequence>
<gene>
    <name evidence="2" type="ORF">TSAR_015599</name>
</gene>
<dbReference type="EMBL" id="NNAY01003504">
    <property type="protein sequence ID" value="OXU19313.1"/>
    <property type="molecule type" value="Genomic_DNA"/>
</dbReference>
<evidence type="ECO:0000313" key="3">
    <source>
        <dbReference type="Proteomes" id="UP000215335"/>
    </source>
</evidence>
<protein>
    <submittedName>
        <fullName evidence="2">Uncharacterized protein</fullName>
    </submittedName>
</protein>
<name>A0A232ELS5_9HYME</name>
<dbReference type="Proteomes" id="UP000215335">
    <property type="component" value="Unassembled WGS sequence"/>
</dbReference>
<feature type="region of interest" description="Disordered" evidence="1">
    <location>
        <begin position="41"/>
        <end position="63"/>
    </location>
</feature>
<evidence type="ECO:0000313" key="2">
    <source>
        <dbReference type="EMBL" id="OXU19313.1"/>
    </source>
</evidence>
<dbReference type="AlphaFoldDB" id="A0A232ELS5"/>